<protein>
    <submittedName>
        <fullName evidence="2">Putative membrane protein</fullName>
    </submittedName>
</protein>
<feature type="transmembrane region" description="Helical" evidence="1">
    <location>
        <begin position="16"/>
        <end position="33"/>
    </location>
</feature>
<dbReference type="Proteomes" id="UP000323075">
    <property type="component" value="Unassembled WGS sequence"/>
</dbReference>
<keyword evidence="1" id="KW-0812">Transmembrane</keyword>
<feature type="transmembrane region" description="Helical" evidence="1">
    <location>
        <begin position="45"/>
        <end position="65"/>
    </location>
</feature>
<evidence type="ECO:0000313" key="2">
    <source>
        <dbReference type="EMBL" id="TYO81805.1"/>
    </source>
</evidence>
<accession>A0A663AA41</accession>
<feature type="transmembrane region" description="Helical" evidence="1">
    <location>
        <begin position="71"/>
        <end position="95"/>
    </location>
</feature>
<dbReference type="AlphaFoldDB" id="A0A663AA41"/>
<comment type="caution">
    <text evidence="2">The sequence shown here is derived from an EMBL/GenBank/DDBJ whole genome shotgun (WGS) entry which is preliminary data.</text>
</comment>
<gene>
    <name evidence="2" type="ORF">APQ99_00315</name>
</gene>
<evidence type="ECO:0000256" key="1">
    <source>
        <dbReference type="SAM" id="Phobius"/>
    </source>
</evidence>
<feature type="transmembrane region" description="Helical" evidence="1">
    <location>
        <begin position="249"/>
        <end position="272"/>
    </location>
</feature>
<feature type="transmembrane region" description="Helical" evidence="1">
    <location>
        <begin position="133"/>
        <end position="154"/>
    </location>
</feature>
<evidence type="ECO:0000313" key="3">
    <source>
        <dbReference type="Proteomes" id="UP000323075"/>
    </source>
</evidence>
<feature type="transmembrane region" description="Helical" evidence="1">
    <location>
        <begin position="218"/>
        <end position="237"/>
    </location>
</feature>
<keyword evidence="1" id="KW-1133">Transmembrane helix</keyword>
<feature type="transmembrane region" description="Helical" evidence="1">
    <location>
        <begin position="104"/>
        <end position="127"/>
    </location>
</feature>
<dbReference type="EMBL" id="VRYN01000001">
    <property type="protein sequence ID" value="TYO81805.1"/>
    <property type="molecule type" value="Genomic_DNA"/>
</dbReference>
<feature type="transmembrane region" description="Helical" evidence="1">
    <location>
        <begin position="166"/>
        <end position="187"/>
    </location>
</feature>
<proteinExistence type="predicted"/>
<dbReference type="PANTHER" id="PTHR40700">
    <property type="entry name" value="HYPOTHETICAL MEMBRANE PROTEIN, CONSERVED, DUF63 FAMILY"/>
    <property type="match status" value="1"/>
</dbReference>
<reference evidence="2 3" key="1">
    <citation type="submission" date="2019-07" db="EMBL/GenBank/DDBJ databases">
        <title>Genomic Encyclopedia of Archaeal and Bacterial Type Strains, Phase II (KMG-II): from individual species to whole genera.</title>
        <authorList>
            <person name="Goeker M."/>
        </authorList>
    </citation>
    <scope>NUCLEOTIDE SEQUENCE [LARGE SCALE GENOMIC DNA]</scope>
    <source>
        <strain evidence="2 3">DSM 3754</strain>
    </source>
</reference>
<dbReference type="Pfam" id="PF01889">
    <property type="entry name" value="DUF63"/>
    <property type="match status" value="1"/>
</dbReference>
<dbReference type="InterPro" id="IPR002749">
    <property type="entry name" value="DUF63"/>
</dbReference>
<organism evidence="2 3">
    <name type="scientific">Halobacterium salinarum (strain ATCC 33171 / DSM 3754 / JCM 8978 / NBRC 102687 / NCIMB 764 / 91-R6)</name>
    <dbReference type="NCBI Taxonomy" id="2597657"/>
    <lineage>
        <taxon>Archaea</taxon>
        <taxon>Methanobacteriati</taxon>
        <taxon>Methanobacteriota</taxon>
        <taxon>Stenosarchaea group</taxon>
        <taxon>Halobacteria</taxon>
        <taxon>Halobacteriales</taxon>
        <taxon>Halobacteriaceae</taxon>
        <taxon>Halobacterium</taxon>
    </lineage>
</organism>
<name>A0A663AA41_HALS9</name>
<sequence length="277" mass="27635">MDTIAVLPSGFALPPLPHLLAVAALAAAVLVGLRRDPPTVDGRAVLALAPWMVAGSSLYACHQLGLYPSAVAPVFGSPIVYATTAAAAGATWLAVRRFGARPQVLLAGVGAVAAAVPITAALARGWTAGTLTLAWPLGAVGAALVLTAGSWRLLARIRPTDTRAVGVAGVLAVFGHALDATSTAVGVDALGYGEQTPLSTAIIELARALPTAPVVGGGWLFVVVKLALAAGVVVLLAESVRDRPQEGTAILGLVAAVGLGPGVHNVVLFIAANPTGF</sequence>
<dbReference type="PANTHER" id="PTHR40700:SF1">
    <property type="entry name" value="DUF63 DOMAIN-CONTAINING PROTEIN"/>
    <property type="match status" value="1"/>
</dbReference>
<keyword evidence="1" id="KW-0472">Membrane</keyword>